<dbReference type="UniPathway" id="UPA00299"/>
<dbReference type="RefSeq" id="WP_126616506.1">
    <property type="nucleotide sequence ID" value="NZ_CP034562.1"/>
</dbReference>
<comment type="pathway">
    <text evidence="1">Glycan biosynthesis; trehalose biosynthesis.</text>
</comment>
<dbReference type="CDD" id="cd01627">
    <property type="entry name" value="HAD_TPP"/>
    <property type="match status" value="1"/>
</dbReference>
<evidence type="ECO:0000256" key="8">
    <source>
        <dbReference type="NCBIfam" id="TIGR02400"/>
    </source>
</evidence>
<dbReference type="Gene3D" id="3.40.50.2000">
    <property type="entry name" value="Glycogen Phosphorylase B"/>
    <property type="match status" value="2"/>
</dbReference>
<organism evidence="9 10">
    <name type="scientific">Flammeovirga pectinis</name>
    <dbReference type="NCBI Taxonomy" id="2494373"/>
    <lineage>
        <taxon>Bacteria</taxon>
        <taxon>Pseudomonadati</taxon>
        <taxon>Bacteroidota</taxon>
        <taxon>Cytophagia</taxon>
        <taxon>Cytophagales</taxon>
        <taxon>Flammeovirgaceae</taxon>
        <taxon>Flammeovirga</taxon>
    </lineage>
</organism>
<keyword evidence="5" id="KW-0328">Glycosyltransferase</keyword>
<accession>A0A3Q9FN75</accession>
<dbReference type="Pfam" id="PF02358">
    <property type="entry name" value="Trehalose_PPase"/>
    <property type="match status" value="1"/>
</dbReference>
<comment type="subunit">
    <text evidence="4">Homotetramer.</text>
</comment>
<gene>
    <name evidence="9" type="ORF">EI427_15800</name>
</gene>
<sequence length="729" mass="83768">MAKKTIIVSNRLPVTVNKNPDDTLSFHPSSGGLATGLSTTYKQGGNLWIGWPGTYDHSKKEQEHISNELKKDNMAPVFLTKNEVKKFYEGYSNKTLWPLFHYFTEYASYELDLWDAYVHVNQLFCNAILDHAEPEDTIWVHDYQLLLLPGMLREALPDATIGFFQHIPFPSYEIFRLLPWRKETLEGVLGADLIGFHTYDDMRHFLSSINRLLGYDSSLGLVKVKNRLVSVDAFPMGIDYDKFEQAADSEKTKQKIIAYSDLLSKNKSILSIDRLDYSKGIKHRLLSFDKFLSRYPEYQGVVSLILLVVPSRDKVDQYQHLKEEIDTLVGKINGKYSRMNWSPIHYFYRSFSFEGLSALYKTSDVALVTPLRDGMNLVCKEYVASKTDQQGVLILSEMAGAAKELSEAILINPNDENQIVDALYTALTMPEEEQRIRMKEMQKKVRRYNVHRWVEIFMNQLDNIKERQTAMNMRLLPAKSQKRMLEKYTNAQNRIIFLDYDGTLKGFAADPQSVSPDQELKEIMTNLTSDPKNRVVIISGRDKETLEAWFEGFKVDIIAEHGIWLRRGTTDFEMIENLNSDWKSKISRMLDRYVDRTPGSFVEEKAFSIAWHYRKADADFGDLRARELVGNLNYLVSNMNLQVMHGNKVVEVKSQEVNKGKAALKFLSDDTYDFVFAAGDDVTDEDTFLALPKKSYTIKVGLGASAARYNLKTVSDVRQLLTDFNNTDK</sequence>
<dbReference type="Gene3D" id="3.30.70.1020">
    <property type="entry name" value="Trehalose-6-phosphate phosphatase related protein, domain 2"/>
    <property type="match status" value="1"/>
</dbReference>
<evidence type="ECO:0000256" key="6">
    <source>
        <dbReference type="ARBA" id="ARBA00022679"/>
    </source>
</evidence>
<dbReference type="InterPro" id="IPR023214">
    <property type="entry name" value="HAD_sf"/>
</dbReference>
<dbReference type="NCBIfam" id="TIGR02400">
    <property type="entry name" value="trehalose_OtsA"/>
    <property type="match status" value="1"/>
</dbReference>
<dbReference type="GO" id="GO:0003825">
    <property type="term" value="F:alpha,alpha-trehalose-phosphate synthase (UDP-forming) activity"/>
    <property type="evidence" value="ECO:0007669"/>
    <property type="project" value="UniProtKB-UniRule"/>
</dbReference>
<evidence type="ECO:0000256" key="2">
    <source>
        <dbReference type="ARBA" id="ARBA00006330"/>
    </source>
</evidence>
<dbReference type="SUPFAM" id="SSF53756">
    <property type="entry name" value="UDP-Glycosyltransferase/glycogen phosphorylase"/>
    <property type="match status" value="1"/>
</dbReference>
<dbReference type="GO" id="GO:0004805">
    <property type="term" value="F:trehalose-phosphatase activity"/>
    <property type="evidence" value="ECO:0007669"/>
    <property type="project" value="TreeGrafter"/>
</dbReference>
<dbReference type="InterPro" id="IPR036412">
    <property type="entry name" value="HAD-like_sf"/>
</dbReference>
<dbReference type="KEGG" id="fll:EI427_15800"/>
<dbReference type="NCBIfam" id="NF011071">
    <property type="entry name" value="PRK14501.1"/>
    <property type="match status" value="1"/>
</dbReference>
<proteinExistence type="inferred from homology"/>
<dbReference type="PANTHER" id="PTHR10788:SF106">
    <property type="entry name" value="BCDNA.GH08860"/>
    <property type="match status" value="1"/>
</dbReference>
<dbReference type="InterPro" id="IPR003337">
    <property type="entry name" value="Trehalose_PPase"/>
</dbReference>
<evidence type="ECO:0000313" key="9">
    <source>
        <dbReference type="EMBL" id="AZQ63635.1"/>
    </source>
</evidence>
<dbReference type="SUPFAM" id="SSF56784">
    <property type="entry name" value="HAD-like"/>
    <property type="match status" value="1"/>
</dbReference>
<dbReference type="NCBIfam" id="TIGR01484">
    <property type="entry name" value="HAD-SF-IIB"/>
    <property type="match status" value="1"/>
</dbReference>
<dbReference type="GO" id="GO:0005829">
    <property type="term" value="C:cytosol"/>
    <property type="evidence" value="ECO:0007669"/>
    <property type="project" value="TreeGrafter"/>
</dbReference>
<dbReference type="InterPro" id="IPR006379">
    <property type="entry name" value="HAD-SF_hydro_IIB"/>
</dbReference>
<comment type="similarity">
    <text evidence="2">In the C-terminal section; belongs to the trehalose phosphatase family.</text>
</comment>
<keyword evidence="6" id="KW-0808">Transferase</keyword>
<dbReference type="EC" id="2.4.1.15" evidence="8"/>
<dbReference type="EMBL" id="CP034562">
    <property type="protein sequence ID" value="AZQ63635.1"/>
    <property type="molecule type" value="Genomic_DNA"/>
</dbReference>
<evidence type="ECO:0000313" key="10">
    <source>
        <dbReference type="Proteomes" id="UP000267268"/>
    </source>
</evidence>
<dbReference type="InterPro" id="IPR001830">
    <property type="entry name" value="Glyco_trans_20"/>
</dbReference>
<evidence type="ECO:0000256" key="1">
    <source>
        <dbReference type="ARBA" id="ARBA00005199"/>
    </source>
</evidence>
<comment type="catalytic activity">
    <reaction evidence="7">
        <text>D-glucose 6-phosphate + UDP-alpha-D-glucose = alpha,alpha-trehalose 6-phosphate + UDP + H(+)</text>
        <dbReference type="Rhea" id="RHEA:18889"/>
        <dbReference type="ChEBI" id="CHEBI:15378"/>
        <dbReference type="ChEBI" id="CHEBI:58223"/>
        <dbReference type="ChEBI" id="CHEBI:58429"/>
        <dbReference type="ChEBI" id="CHEBI:58885"/>
        <dbReference type="ChEBI" id="CHEBI:61548"/>
        <dbReference type="EC" id="2.4.1.15"/>
    </reaction>
</comment>
<evidence type="ECO:0000256" key="4">
    <source>
        <dbReference type="ARBA" id="ARBA00011881"/>
    </source>
</evidence>
<dbReference type="InterPro" id="IPR012766">
    <property type="entry name" value="Trehalose_OtsA"/>
</dbReference>
<reference evidence="9 10" key="1">
    <citation type="submission" date="2018-12" db="EMBL/GenBank/DDBJ databases">
        <title>Flammeovirga pectinis sp. nov., isolated from the gut of the Korean scallop, Patinopecten yessoensis.</title>
        <authorList>
            <person name="Bae J.-W."/>
            <person name="Jeong Y.-S."/>
            <person name="Kang W."/>
        </authorList>
    </citation>
    <scope>NUCLEOTIDE SEQUENCE [LARGE SCALE GENOMIC DNA]</scope>
    <source>
        <strain evidence="9 10">L12M1</strain>
    </source>
</reference>
<evidence type="ECO:0000256" key="5">
    <source>
        <dbReference type="ARBA" id="ARBA00022676"/>
    </source>
</evidence>
<evidence type="ECO:0000256" key="7">
    <source>
        <dbReference type="ARBA" id="ARBA00048039"/>
    </source>
</evidence>
<dbReference type="AlphaFoldDB" id="A0A3Q9FN75"/>
<dbReference type="Gene3D" id="3.40.50.1000">
    <property type="entry name" value="HAD superfamily/HAD-like"/>
    <property type="match status" value="1"/>
</dbReference>
<protein>
    <recommendedName>
        <fullName evidence="8">Alpha,alpha-trehalose-phosphate synthase</fullName>
        <ecNumber evidence="8">2.4.1.15</ecNumber>
    </recommendedName>
</protein>
<comment type="similarity">
    <text evidence="3">Belongs to the glycosyltransferase 20 family.</text>
</comment>
<dbReference type="GO" id="GO:0005992">
    <property type="term" value="P:trehalose biosynthetic process"/>
    <property type="evidence" value="ECO:0007669"/>
    <property type="project" value="UniProtKB-UniRule"/>
</dbReference>
<dbReference type="NCBIfam" id="TIGR00685">
    <property type="entry name" value="T6PP"/>
    <property type="match status" value="1"/>
</dbReference>
<dbReference type="Pfam" id="PF00982">
    <property type="entry name" value="Glyco_transf_20"/>
    <property type="match status" value="1"/>
</dbReference>
<keyword evidence="10" id="KW-1185">Reference proteome</keyword>
<dbReference type="Proteomes" id="UP000267268">
    <property type="component" value="Chromosome 1"/>
</dbReference>
<dbReference type="PANTHER" id="PTHR10788">
    <property type="entry name" value="TREHALOSE-6-PHOSPHATE SYNTHASE"/>
    <property type="match status" value="1"/>
</dbReference>
<dbReference type="OrthoDB" id="9761633at2"/>
<name>A0A3Q9FN75_9BACT</name>
<evidence type="ECO:0000256" key="3">
    <source>
        <dbReference type="ARBA" id="ARBA00008799"/>
    </source>
</evidence>
<dbReference type="CDD" id="cd03788">
    <property type="entry name" value="GT20_TPS"/>
    <property type="match status" value="1"/>
</dbReference>